<dbReference type="EMBL" id="LFVZ01000006">
    <property type="protein sequence ID" value="KTW28937.1"/>
    <property type="molecule type" value="Genomic_DNA"/>
</dbReference>
<dbReference type="PANTHER" id="PTHR13082:SF0">
    <property type="entry name" value="HISTONE DEACETYLASE COMPLEX SUBUNIT SAP18"/>
    <property type="match status" value="1"/>
</dbReference>
<evidence type="ECO:0000313" key="3">
    <source>
        <dbReference type="Proteomes" id="UP000054454"/>
    </source>
</evidence>
<dbReference type="PANTHER" id="PTHR13082">
    <property type="entry name" value="SAP18"/>
    <property type="match status" value="1"/>
</dbReference>
<name>A0A0W4ZKP2_PNEC8</name>
<evidence type="ECO:0000313" key="2">
    <source>
        <dbReference type="EMBL" id="KTW28937.1"/>
    </source>
</evidence>
<evidence type="ECO:0008006" key="4">
    <source>
        <dbReference type="Google" id="ProtNLM"/>
    </source>
</evidence>
<evidence type="ECO:0000256" key="1">
    <source>
        <dbReference type="ARBA" id="ARBA00009143"/>
    </source>
</evidence>
<dbReference type="VEuPathDB" id="FungiDB:T552_01565"/>
<dbReference type="RefSeq" id="XP_018226304.1">
    <property type="nucleotide sequence ID" value="XM_018370146.1"/>
</dbReference>
<dbReference type="InterPro" id="IPR042534">
    <property type="entry name" value="SAP18_sf"/>
</dbReference>
<dbReference type="GeneID" id="28936349"/>
<dbReference type="Proteomes" id="UP000054454">
    <property type="component" value="Unassembled WGS sequence"/>
</dbReference>
<dbReference type="Pfam" id="PF06487">
    <property type="entry name" value="SAP18"/>
    <property type="match status" value="1"/>
</dbReference>
<protein>
    <recommendedName>
        <fullName evidence="4">Histone deacetylase complex subunit SAP18</fullName>
    </recommendedName>
</protein>
<dbReference type="InterPro" id="IPR010516">
    <property type="entry name" value="SAP18"/>
</dbReference>
<keyword evidence="3" id="KW-1185">Reference proteome</keyword>
<comment type="similarity">
    <text evidence="1">Belongs to the SAP18 family.</text>
</comment>
<dbReference type="GO" id="GO:0005634">
    <property type="term" value="C:nucleus"/>
    <property type="evidence" value="ECO:0007669"/>
    <property type="project" value="TreeGrafter"/>
</dbReference>
<organism evidence="2 3">
    <name type="scientific">Pneumocystis carinii (strain B80)</name>
    <name type="common">Rat pneumocystis pneumonia agent</name>
    <name type="synonym">Pneumocystis carinii f. sp. carinii</name>
    <dbReference type="NCBI Taxonomy" id="1408658"/>
    <lineage>
        <taxon>Eukaryota</taxon>
        <taxon>Fungi</taxon>
        <taxon>Dikarya</taxon>
        <taxon>Ascomycota</taxon>
        <taxon>Taphrinomycotina</taxon>
        <taxon>Pneumocystomycetes</taxon>
        <taxon>Pneumocystaceae</taxon>
        <taxon>Pneumocystis</taxon>
    </lineage>
</organism>
<dbReference type="OrthoDB" id="440566at2759"/>
<sequence>MYISKPPKPIDRQKTTPFLLRIFCKNGGFHSIEEFQPKSQPVGDEVQIYTWRDASLYELAQLISKAIPNNNSTRLSFRLIYNDNYKEKYLTKDIGSVLLYSRGLEANRTLDDVRFSIGDWIDVAINNDEGPKARTLSRGFERRRTNTLMKRRSHPYPDLPLGRDWRKRDAEGNHGRERLDSYKARW</sequence>
<dbReference type="Gene3D" id="3.10.20.550">
    <property type="entry name" value="ASAP complex, SAP18 subunit"/>
    <property type="match status" value="1"/>
</dbReference>
<gene>
    <name evidence="2" type="ORF">T552_01565</name>
</gene>
<accession>A0A0W4ZKP2</accession>
<proteinExistence type="inferred from homology"/>
<dbReference type="AlphaFoldDB" id="A0A0W4ZKP2"/>
<comment type="caution">
    <text evidence="2">The sequence shown here is derived from an EMBL/GenBank/DDBJ whole genome shotgun (WGS) entry which is preliminary data.</text>
</comment>
<reference evidence="3" key="1">
    <citation type="journal article" date="2016" name="Nat. Commun.">
        <title>Genome analysis of three Pneumocystis species reveals adaptation mechanisms to life exclusively in mammalian hosts.</title>
        <authorList>
            <person name="Ma L."/>
            <person name="Chen Z."/>
            <person name="Huang D.W."/>
            <person name="Kutty G."/>
            <person name="Ishihara M."/>
            <person name="Wang H."/>
            <person name="Abouelleil A."/>
            <person name="Bishop L."/>
            <person name="Davey E."/>
            <person name="Deng R."/>
            <person name="Deng X."/>
            <person name="Fan L."/>
            <person name="Fantoni G."/>
            <person name="Fitzgerald M."/>
            <person name="Gogineni E."/>
            <person name="Goldberg J.M."/>
            <person name="Handley G."/>
            <person name="Hu X."/>
            <person name="Huber C."/>
            <person name="Jiao X."/>
            <person name="Jones K."/>
            <person name="Levin J.Z."/>
            <person name="Liu Y."/>
            <person name="Macdonald P."/>
            <person name="Melnikov A."/>
            <person name="Raley C."/>
            <person name="Sassi M."/>
            <person name="Sherman B.T."/>
            <person name="Song X."/>
            <person name="Sykes S."/>
            <person name="Tran B."/>
            <person name="Walsh L."/>
            <person name="Xia Y."/>
            <person name="Yang J."/>
            <person name="Young S."/>
            <person name="Zeng Q."/>
            <person name="Zheng X."/>
            <person name="Stephens R."/>
            <person name="Nusbaum C."/>
            <person name="Birren B.W."/>
            <person name="Azadi P."/>
            <person name="Lempicki R.A."/>
            <person name="Cuomo C.A."/>
            <person name="Kovacs J.A."/>
        </authorList>
    </citation>
    <scope>NUCLEOTIDE SEQUENCE [LARGE SCALE GENOMIC DNA]</scope>
    <source>
        <strain evidence="3">B80</strain>
    </source>
</reference>